<evidence type="ECO:0000313" key="3">
    <source>
        <dbReference type="EMBL" id="RDD63506.1"/>
    </source>
</evidence>
<keyword evidence="4" id="KW-1185">Reference proteome</keyword>
<proteinExistence type="predicted"/>
<dbReference type="EMBL" id="QPMH01000002">
    <property type="protein sequence ID" value="RDD63506.1"/>
    <property type="molecule type" value="Genomic_DNA"/>
</dbReference>
<feature type="region of interest" description="Disordered" evidence="1">
    <location>
        <begin position="47"/>
        <end position="69"/>
    </location>
</feature>
<dbReference type="AlphaFoldDB" id="A0A369TKR4"/>
<name>A0A369TKR4_9PROT</name>
<comment type="caution">
    <text evidence="3">The sequence shown here is derived from an EMBL/GenBank/DDBJ whole genome shotgun (WGS) entry which is preliminary data.</text>
</comment>
<feature type="chain" id="PRO_5016729182" evidence="2">
    <location>
        <begin position="22"/>
        <end position="69"/>
    </location>
</feature>
<protein>
    <submittedName>
        <fullName evidence="3">Uncharacterized protein</fullName>
    </submittedName>
</protein>
<evidence type="ECO:0000256" key="1">
    <source>
        <dbReference type="SAM" id="MobiDB-lite"/>
    </source>
</evidence>
<evidence type="ECO:0000256" key="2">
    <source>
        <dbReference type="SAM" id="SignalP"/>
    </source>
</evidence>
<gene>
    <name evidence="3" type="ORF">DRB17_03430</name>
</gene>
<dbReference type="Proteomes" id="UP000253941">
    <property type="component" value="Unassembled WGS sequence"/>
</dbReference>
<evidence type="ECO:0000313" key="4">
    <source>
        <dbReference type="Proteomes" id="UP000253941"/>
    </source>
</evidence>
<reference evidence="3 4" key="1">
    <citation type="submission" date="2018-07" db="EMBL/GenBank/DDBJ databases">
        <title>Venubactetium sediminum gen. nov., sp. nov., isolated from a marine solar saltern.</title>
        <authorList>
            <person name="Wang S."/>
        </authorList>
    </citation>
    <scope>NUCLEOTIDE SEQUENCE [LARGE SCALE GENOMIC DNA]</scope>
    <source>
        <strain evidence="3 4">WD2A32</strain>
    </source>
</reference>
<sequence length="69" mass="6817">MLRTTAIALSLTALVSGAALADAPGDRGKLAKPGVSVAAVQMDTPAKAAEKSEQVRVTIGEARGQGGGQ</sequence>
<keyword evidence="2" id="KW-0732">Signal</keyword>
<accession>A0A369TKR4</accession>
<dbReference type="RefSeq" id="WP_114580761.1">
    <property type="nucleotide sequence ID" value="NZ_QPMH01000002.1"/>
</dbReference>
<organism evidence="3 4">
    <name type="scientific">Ferruginivarius sediminum</name>
    <dbReference type="NCBI Taxonomy" id="2661937"/>
    <lineage>
        <taxon>Bacteria</taxon>
        <taxon>Pseudomonadati</taxon>
        <taxon>Pseudomonadota</taxon>
        <taxon>Alphaproteobacteria</taxon>
        <taxon>Rhodospirillales</taxon>
        <taxon>Rhodospirillaceae</taxon>
        <taxon>Ferruginivarius</taxon>
    </lineage>
</organism>
<feature type="signal peptide" evidence="2">
    <location>
        <begin position="1"/>
        <end position="21"/>
    </location>
</feature>